<feature type="compositionally biased region" description="Polar residues" evidence="1">
    <location>
        <begin position="823"/>
        <end position="844"/>
    </location>
</feature>
<feature type="region of interest" description="Disordered" evidence="1">
    <location>
        <begin position="816"/>
        <end position="853"/>
    </location>
</feature>
<evidence type="ECO:0000313" key="2">
    <source>
        <dbReference type="EMBL" id="CAJ1966237.1"/>
    </source>
</evidence>
<feature type="compositionally biased region" description="Basic residues" evidence="1">
    <location>
        <begin position="306"/>
        <end position="320"/>
    </location>
</feature>
<feature type="region of interest" description="Disordered" evidence="1">
    <location>
        <begin position="249"/>
        <end position="344"/>
    </location>
</feature>
<reference evidence="2" key="1">
    <citation type="submission" date="2023-08" db="EMBL/GenBank/DDBJ databases">
        <authorList>
            <person name="Audoor S."/>
            <person name="Bilcke G."/>
        </authorList>
    </citation>
    <scope>NUCLEOTIDE SEQUENCE</scope>
</reference>
<organism evidence="2 3">
    <name type="scientific">Cylindrotheca closterium</name>
    <dbReference type="NCBI Taxonomy" id="2856"/>
    <lineage>
        <taxon>Eukaryota</taxon>
        <taxon>Sar</taxon>
        <taxon>Stramenopiles</taxon>
        <taxon>Ochrophyta</taxon>
        <taxon>Bacillariophyta</taxon>
        <taxon>Bacillariophyceae</taxon>
        <taxon>Bacillariophycidae</taxon>
        <taxon>Bacillariales</taxon>
        <taxon>Bacillariaceae</taxon>
        <taxon>Cylindrotheca</taxon>
    </lineage>
</organism>
<name>A0AAD2JN65_9STRA</name>
<feature type="region of interest" description="Disordered" evidence="1">
    <location>
        <begin position="361"/>
        <end position="384"/>
    </location>
</feature>
<feature type="compositionally biased region" description="Basic and acidic residues" evidence="1">
    <location>
        <begin position="128"/>
        <end position="143"/>
    </location>
</feature>
<evidence type="ECO:0000256" key="1">
    <source>
        <dbReference type="SAM" id="MobiDB-lite"/>
    </source>
</evidence>
<dbReference type="AlphaFoldDB" id="A0AAD2JN65"/>
<comment type="caution">
    <text evidence="2">The sequence shown here is derived from an EMBL/GenBank/DDBJ whole genome shotgun (WGS) entry which is preliminary data.</text>
</comment>
<gene>
    <name evidence="2" type="ORF">CYCCA115_LOCUS21820</name>
</gene>
<accession>A0AAD2JN65</accession>
<feature type="compositionally biased region" description="Low complexity" evidence="1">
    <location>
        <begin position="733"/>
        <end position="747"/>
    </location>
</feature>
<sequence length="932" mass="98667">MSRLPLKTSITDATAPSILDAENNALANGREKTRIRENSRGRRSDSKDRRSASASKGRRISRNRSGGSRHGTKKNSAIRSSSHSVRSSSGSLELLDVEDGDAKGRRSRVPPMRGKGSTSHRSFCANAEDTKPRANDSEAKRGGIIDLANPSGKSQAPSAEILYGDEDFKGKAKASRGSKRSLKPGAELIRVSGHNKSSGGTARSTALLYGDEDSKAKAKASRLPKIPSKPGVDLVRELVKTGANIGSDQTIETLYGISDKDSKAKSKVAQGSSHRSKGSLGSSSHHSNRRSTIKTLYGNDLDAKTKMKRSHSSRSIKAGKRVAEETESSESRSSSDMPPPAEDYVAGDMAIEDDSHSVMAENSVVESDKSNEASKKQKSQKKKKPSKKMWITLAFITLVVGGGMTAFIALKGDDDQGAQAKDAVTQDPSADILTAPNGSPNGTSTASPSEKPLLDPPSAEDCAAITNNQTIADNNTLSQSDWNINIQISVKGETGMTDEMIQELLDSIQELLLPSMAGCNNGDQRKLFELRKAVIRGASRELKRFLYEARYAILYAHVKGELLEDVGCVDTTTPELCYVVLVEFSILLDADITSADLEAIILEELENGDNIVSKLDLHASFLSVNARNITDVTPTEASSSPPTSASSRSSSKSPTKSPTVQSPTKVPDSPTSVPVPPPIPVSGTPTSMPVDEHTLAPIPSPSEVQRDDPSISPSTMLSMSPSTAPSSMPPTAFPTALTSSSPSTTPLSAPPVPSPTMEPSVSATAFYSSAPSMMPPAAPEPLSTPRPTMNLTVSPTALASIAPSAKPSVAPVPLPTPGPTIEPTMTTTNPSAVPSRTSTARPTPVQSPGPTPNPTVTPATFCCSENLKDCDITSPWCNSSEQRCNSCDGHYIVQGSCPATGIAKWEECTNHVNHCCARLQCVVQAPSYRQCE</sequence>
<feature type="compositionally biased region" description="Basic and acidic residues" evidence="1">
    <location>
        <begin position="366"/>
        <end position="375"/>
    </location>
</feature>
<protein>
    <submittedName>
        <fullName evidence="2">Uncharacterized protein</fullName>
    </submittedName>
</protein>
<feature type="compositionally biased region" description="Low complexity" evidence="1">
    <location>
        <begin position="633"/>
        <end position="672"/>
    </location>
</feature>
<dbReference type="EMBL" id="CAKOGP040002269">
    <property type="protein sequence ID" value="CAJ1966237.1"/>
    <property type="molecule type" value="Genomic_DNA"/>
</dbReference>
<feature type="region of interest" description="Disordered" evidence="1">
    <location>
        <begin position="772"/>
        <end position="791"/>
    </location>
</feature>
<evidence type="ECO:0000313" key="3">
    <source>
        <dbReference type="Proteomes" id="UP001295423"/>
    </source>
</evidence>
<feature type="region of interest" description="Disordered" evidence="1">
    <location>
        <begin position="1"/>
        <end position="231"/>
    </location>
</feature>
<dbReference type="Proteomes" id="UP001295423">
    <property type="component" value="Unassembled WGS sequence"/>
</dbReference>
<feature type="compositionally biased region" description="Pro residues" evidence="1">
    <location>
        <begin position="773"/>
        <end position="784"/>
    </location>
</feature>
<keyword evidence="3" id="KW-1185">Reference proteome</keyword>
<feature type="compositionally biased region" description="Polar residues" evidence="1">
    <location>
        <begin position="436"/>
        <end position="448"/>
    </location>
</feature>
<feature type="compositionally biased region" description="Low complexity" evidence="1">
    <location>
        <begin position="77"/>
        <end position="91"/>
    </location>
</feature>
<feature type="compositionally biased region" description="Basic and acidic residues" evidence="1">
    <location>
        <begin position="29"/>
        <end position="51"/>
    </location>
</feature>
<feature type="region of interest" description="Disordered" evidence="1">
    <location>
        <begin position="419"/>
        <end position="459"/>
    </location>
</feature>
<feature type="compositionally biased region" description="Polar residues" evidence="1">
    <location>
        <begin position="194"/>
        <end position="204"/>
    </location>
</feature>
<feature type="compositionally biased region" description="Basic residues" evidence="1">
    <location>
        <begin position="171"/>
        <end position="182"/>
    </location>
</feature>
<proteinExistence type="predicted"/>
<feature type="region of interest" description="Disordered" evidence="1">
    <location>
        <begin position="632"/>
        <end position="760"/>
    </location>
</feature>
<feature type="compositionally biased region" description="Low complexity" evidence="1">
    <location>
        <begin position="710"/>
        <end position="726"/>
    </location>
</feature>